<dbReference type="AlphaFoldDB" id="Q7MBG7"/>
<name>Q7MBG7_WOLSU</name>
<dbReference type="STRING" id="273121.WS0477"/>
<dbReference type="Pfam" id="PF10589">
    <property type="entry name" value="NADH_4Fe-4S"/>
    <property type="match status" value="1"/>
</dbReference>
<feature type="domain" description="NADH-ubiquinone oxidoreductase 51kDa subunit iron-sulphur binding" evidence="1">
    <location>
        <begin position="45"/>
        <end position="92"/>
    </location>
</feature>
<dbReference type="SMART" id="SM00928">
    <property type="entry name" value="NADH_4Fe-4S"/>
    <property type="match status" value="1"/>
</dbReference>
<dbReference type="PRINTS" id="PR00368">
    <property type="entry name" value="FADPNR"/>
</dbReference>
<proteinExistence type="predicted"/>
<dbReference type="SUPFAM" id="SSF140490">
    <property type="entry name" value="Nqo1C-terminal domain-like"/>
    <property type="match status" value="1"/>
</dbReference>
<organism evidence="3">
    <name type="scientific">Wolinella succinogenes (strain ATCC 29543 / DSM 1740 / CCUG 13145 / JCM 31913 / LMG 7466 / NCTC 11488 / FDC 602W)</name>
    <name type="common">Vibrio succinogenes</name>
    <dbReference type="NCBI Taxonomy" id="273121"/>
    <lineage>
        <taxon>Bacteria</taxon>
        <taxon>Pseudomonadati</taxon>
        <taxon>Campylobacterota</taxon>
        <taxon>Epsilonproteobacteria</taxon>
        <taxon>Campylobacterales</taxon>
        <taxon>Helicobacteraceae</taxon>
        <taxon>Wolinella</taxon>
    </lineage>
</organism>
<dbReference type="Proteomes" id="UP000000422">
    <property type="component" value="Chromosome"/>
</dbReference>
<dbReference type="InterPro" id="IPR019575">
    <property type="entry name" value="Nuop51_4Fe4S-bd"/>
</dbReference>
<accession>Q7MBG7</accession>
<keyword evidence="3" id="KW-1185">Reference proteome</keyword>
<dbReference type="eggNOG" id="COG0493">
    <property type="taxonomic scope" value="Bacteria"/>
</dbReference>
<dbReference type="RefSeq" id="WP_011138417.1">
    <property type="nucleotide sequence ID" value="NC_005090.1"/>
</dbReference>
<dbReference type="KEGG" id="wsu:WS0477"/>
<dbReference type="Pfam" id="PF07992">
    <property type="entry name" value="Pyr_redox_2"/>
    <property type="match status" value="1"/>
</dbReference>
<evidence type="ECO:0000313" key="2">
    <source>
        <dbReference type="EMBL" id="CAE09617.1"/>
    </source>
</evidence>
<dbReference type="DNASU" id="2554150"/>
<dbReference type="eggNOG" id="COG1894">
    <property type="taxonomic scope" value="Bacteria"/>
</dbReference>
<evidence type="ECO:0000313" key="3">
    <source>
        <dbReference type="Proteomes" id="UP000000422"/>
    </source>
</evidence>
<dbReference type="GO" id="GO:0051539">
    <property type="term" value="F:4 iron, 4 sulfur cluster binding"/>
    <property type="evidence" value="ECO:0007669"/>
    <property type="project" value="InterPro"/>
</dbReference>
<dbReference type="EMBL" id="BX571658">
    <property type="protein sequence ID" value="CAE09617.1"/>
    <property type="molecule type" value="Genomic_DNA"/>
</dbReference>
<dbReference type="SUPFAM" id="SSF51971">
    <property type="entry name" value="Nucleotide-binding domain"/>
    <property type="match status" value="1"/>
</dbReference>
<dbReference type="InterPro" id="IPR037207">
    <property type="entry name" value="Nuop51_4Fe4S-bd_sf"/>
</dbReference>
<dbReference type="InterPro" id="IPR028261">
    <property type="entry name" value="DPD_II"/>
</dbReference>
<sequence>MSQAHFSSWRGHQEFLAPHLIEGRAVRAFIGWAGVMIYDPTLDVIALAKEYARQYQCFAETCGRCAPGKFGGKILFDLLEKIDQGRGEESDLERLVEVGKLMMTTSKCEVGKTTPLPILDLLEAYRPLFVEALGNRSRKERSKKERYIAKITAPCIDACPAHVDIPAYIEGVRDHLLGDSLAATRKSMPLAQVCGRVCPHPCESACRRGDLDEPISIMELKRLGADYEKERHGGFIHPYPPKPRRKDKRVAIIGAGPAGLSSAYYLALEGIMSDVFEALPVLGGEVSVGVPEYRMPIDRYYHDIEAIKSLGVSFWTNHFVSAKELDEMRQKYDAIILATGARISKKLGVKGEEESLGGYAPAIPWLDQINLATKFNLAALPDLRGKSVVCVGGGFTSMDVVRCAVRLGAKRIVMLYRRDEATLIQNTSKEEYHEALEEGVEFLFQCAVQEIKSCGGEIKALLVEEYEVVYEEGARKPSLRRIEREPLFLECDLLIPAVSQEVDRSFIPKEWNLESTSWGSFKTNGKDFSTTLRGVFAAGDCEKGPLTIVNAVGQGKRAASVVSRFLEDGEITLTPEEEMEDWLKKEGVYDRSMPVVGWLAGLVRQESHKEEPLKRREDFREVNQGLSMQEAFAESERCMRCYYISMVAL</sequence>
<dbReference type="Pfam" id="PF14691">
    <property type="entry name" value="Fer4_20"/>
    <property type="match status" value="1"/>
</dbReference>
<dbReference type="InterPro" id="IPR036188">
    <property type="entry name" value="FAD/NAD-bd_sf"/>
</dbReference>
<dbReference type="Gene3D" id="1.10.1060.10">
    <property type="entry name" value="Alpha-helical ferredoxin"/>
    <property type="match status" value="1"/>
</dbReference>
<dbReference type="SUPFAM" id="SSF46548">
    <property type="entry name" value="alpha-helical ferredoxin"/>
    <property type="match status" value="2"/>
</dbReference>
<dbReference type="GO" id="GO:0016491">
    <property type="term" value="F:oxidoreductase activity"/>
    <property type="evidence" value="ECO:0007669"/>
    <property type="project" value="UniProtKB-KW"/>
</dbReference>
<dbReference type="PANTHER" id="PTHR42783:SF3">
    <property type="entry name" value="GLUTAMATE SYNTHASE [NADPH] SMALL CHAIN-RELATED"/>
    <property type="match status" value="1"/>
</dbReference>
<dbReference type="Gene3D" id="3.50.50.60">
    <property type="entry name" value="FAD/NAD(P)-binding domain"/>
    <property type="match status" value="3"/>
</dbReference>
<keyword evidence="2" id="KW-0560">Oxidoreductase</keyword>
<gene>
    <name evidence="2" type="primary">FDHB</name>
    <name evidence="2" type="ordered locus">WS0477</name>
</gene>
<reference evidence="2 3" key="1">
    <citation type="journal article" date="2003" name="Proc. Natl. Acad. Sci. U.S.A.">
        <title>Complete genome sequence and analysis of Wolinella succinogenes.</title>
        <authorList>
            <person name="Baar C."/>
            <person name="Eppinger M."/>
            <person name="Raddatz G."/>
            <person name="Simon JM."/>
            <person name="Lanz C."/>
            <person name="Klimmek O."/>
            <person name="Nandakumar R."/>
            <person name="Gross R."/>
            <person name="Rosinus A."/>
            <person name="Keller H."/>
            <person name="Jagtap P."/>
            <person name="Linke B."/>
            <person name="Meyer F."/>
            <person name="Lederer H."/>
            <person name="Schuster S.C."/>
        </authorList>
    </citation>
    <scope>NUCLEOTIDE SEQUENCE [LARGE SCALE GENOMIC DNA]</scope>
    <source>
        <strain evidence="3">ATCC 29543 / DSM 1740 / CCUG 13145 / JCM 31913 / LMG 7466 / NCTC 11488 / FDC 602W</strain>
    </source>
</reference>
<evidence type="ECO:0000259" key="1">
    <source>
        <dbReference type="SMART" id="SM00928"/>
    </source>
</evidence>
<dbReference type="PANTHER" id="PTHR42783">
    <property type="entry name" value="GLUTAMATE SYNTHASE [NADPH] SMALL CHAIN"/>
    <property type="match status" value="1"/>
</dbReference>
<dbReference type="InterPro" id="IPR023753">
    <property type="entry name" value="FAD/NAD-binding_dom"/>
</dbReference>
<dbReference type="PRINTS" id="PR00469">
    <property type="entry name" value="PNDRDTASEII"/>
</dbReference>
<dbReference type="EC" id="1.2.1.43" evidence="2"/>
<dbReference type="HOGENOM" id="CLU_000422_3_4_7"/>
<protein>
    <submittedName>
        <fullName evidence="2">FORMATE DEHYDROGENASE, BETA SUBUNIT (FORMATEDEHYDROGENASE [NADP+])</fullName>
        <ecNumber evidence="2">1.2.1.43</ecNumber>
    </submittedName>
</protein>
<dbReference type="InterPro" id="IPR009051">
    <property type="entry name" value="Helical_ferredxn"/>
</dbReference>